<evidence type="ECO:0000313" key="2">
    <source>
        <dbReference type="EMBL" id="ETS84068.1"/>
    </source>
</evidence>
<dbReference type="HOGENOM" id="CLU_1750344_0_0_1"/>
<dbReference type="GeneID" id="19270957"/>
<sequence length="149" mass="16087">MASLLHSDNHSSIFDVSNIDIASHDDQNNNHGQDSLHHSGDQFDDHSEDDSSIFDASNIDSNVYHDESDTDLDSIASHDDQNNNHGNNAIIDEANNDPDTDLDSIASHDVQRPLTSSRLPPPPPPPPPPSPAASVRGDCDLKPPQLTAN</sequence>
<accession>W3XD93</accession>
<dbReference type="EMBL" id="KI912111">
    <property type="protein sequence ID" value="ETS84068.1"/>
    <property type="molecule type" value="Genomic_DNA"/>
</dbReference>
<proteinExistence type="predicted"/>
<gene>
    <name evidence="2" type="ORF">PFICI_05944</name>
</gene>
<protein>
    <submittedName>
        <fullName evidence="2">Uncharacterized protein</fullName>
    </submittedName>
</protein>
<dbReference type="Proteomes" id="UP000030651">
    <property type="component" value="Unassembled WGS sequence"/>
</dbReference>
<feature type="region of interest" description="Disordered" evidence="1">
    <location>
        <begin position="22"/>
        <end position="149"/>
    </location>
</feature>
<dbReference type="AlphaFoldDB" id="W3XD93"/>
<dbReference type="RefSeq" id="XP_007832716.1">
    <property type="nucleotide sequence ID" value="XM_007834525.1"/>
</dbReference>
<keyword evidence="3" id="KW-1185">Reference proteome</keyword>
<feature type="compositionally biased region" description="Basic and acidic residues" evidence="1">
    <location>
        <begin position="22"/>
        <end position="45"/>
    </location>
</feature>
<dbReference type="InParanoid" id="W3XD93"/>
<name>W3XD93_PESFW</name>
<dbReference type="KEGG" id="pfy:PFICI_05944"/>
<feature type="compositionally biased region" description="Pro residues" evidence="1">
    <location>
        <begin position="119"/>
        <end position="131"/>
    </location>
</feature>
<evidence type="ECO:0000313" key="3">
    <source>
        <dbReference type="Proteomes" id="UP000030651"/>
    </source>
</evidence>
<evidence type="ECO:0000256" key="1">
    <source>
        <dbReference type="SAM" id="MobiDB-lite"/>
    </source>
</evidence>
<reference evidence="3" key="1">
    <citation type="journal article" date="2015" name="BMC Genomics">
        <title>Genomic and transcriptomic analysis of the endophytic fungus Pestalotiopsis fici reveals its lifestyle and high potential for synthesis of natural products.</title>
        <authorList>
            <person name="Wang X."/>
            <person name="Zhang X."/>
            <person name="Liu L."/>
            <person name="Xiang M."/>
            <person name="Wang W."/>
            <person name="Sun X."/>
            <person name="Che Y."/>
            <person name="Guo L."/>
            <person name="Liu G."/>
            <person name="Guo L."/>
            <person name="Wang C."/>
            <person name="Yin W.B."/>
            <person name="Stadler M."/>
            <person name="Zhang X."/>
            <person name="Liu X."/>
        </authorList>
    </citation>
    <scope>NUCLEOTIDE SEQUENCE [LARGE SCALE GENOMIC DNA]</scope>
    <source>
        <strain evidence="3">W106-1 / CGMCC3.15140</strain>
    </source>
</reference>
<organism evidence="2 3">
    <name type="scientific">Pestalotiopsis fici (strain W106-1 / CGMCC3.15140)</name>
    <dbReference type="NCBI Taxonomy" id="1229662"/>
    <lineage>
        <taxon>Eukaryota</taxon>
        <taxon>Fungi</taxon>
        <taxon>Dikarya</taxon>
        <taxon>Ascomycota</taxon>
        <taxon>Pezizomycotina</taxon>
        <taxon>Sordariomycetes</taxon>
        <taxon>Xylariomycetidae</taxon>
        <taxon>Amphisphaeriales</taxon>
        <taxon>Sporocadaceae</taxon>
        <taxon>Pestalotiopsis</taxon>
    </lineage>
</organism>